<dbReference type="RefSeq" id="WP_192576634.1">
    <property type="nucleotide sequence ID" value="NZ_BMMG01000006.1"/>
</dbReference>
<accession>A0ABV4REM2</accession>
<dbReference type="Proteomes" id="UP001570846">
    <property type="component" value="Unassembled WGS sequence"/>
</dbReference>
<evidence type="ECO:0000313" key="2">
    <source>
        <dbReference type="EMBL" id="MFA1771588.1"/>
    </source>
</evidence>
<reference evidence="2 3" key="1">
    <citation type="submission" date="2024-08" db="EMBL/GenBank/DDBJ databases">
        <authorList>
            <person name="Wei W."/>
        </authorList>
    </citation>
    <scope>NUCLEOTIDE SEQUENCE [LARGE SCALE GENOMIC DNA]</scope>
    <source>
        <strain evidence="2 3">XU2</strain>
    </source>
</reference>
<gene>
    <name evidence="2" type="ORF">ACD591_09820</name>
</gene>
<comment type="caution">
    <text evidence="2">The sequence shown here is derived from an EMBL/GenBank/DDBJ whole genome shotgun (WGS) entry which is preliminary data.</text>
</comment>
<name>A0ABV4REM2_9BACT</name>
<keyword evidence="1" id="KW-0472">Membrane</keyword>
<organism evidence="2 3">
    <name type="scientific">Rufibacter glacialis</name>
    <dbReference type="NCBI Taxonomy" id="1259555"/>
    <lineage>
        <taxon>Bacteria</taxon>
        <taxon>Pseudomonadati</taxon>
        <taxon>Bacteroidota</taxon>
        <taxon>Cytophagia</taxon>
        <taxon>Cytophagales</taxon>
        <taxon>Hymenobacteraceae</taxon>
        <taxon>Rufibacter</taxon>
    </lineage>
</organism>
<dbReference type="EMBL" id="JBGOGF010000005">
    <property type="protein sequence ID" value="MFA1771588.1"/>
    <property type="molecule type" value="Genomic_DNA"/>
</dbReference>
<keyword evidence="1" id="KW-1133">Transmembrane helix</keyword>
<sequence length="79" mass="8741">MTITISLSEEAKAVSNEKFGVEVALCAGKTKDKTAIQEKEEINRFIYGFFTSVGFITQILPTFVPSSQNSLLENYICLS</sequence>
<keyword evidence="1" id="KW-0812">Transmembrane</keyword>
<evidence type="ECO:0000256" key="1">
    <source>
        <dbReference type="SAM" id="Phobius"/>
    </source>
</evidence>
<protein>
    <submittedName>
        <fullName evidence="2">Uncharacterized protein</fullName>
    </submittedName>
</protein>
<proteinExistence type="predicted"/>
<keyword evidence="3" id="KW-1185">Reference proteome</keyword>
<feature type="transmembrane region" description="Helical" evidence="1">
    <location>
        <begin position="45"/>
        <end position="64"/>
    </location>
</feature>
<evidence type="ECO:0000313" key="3">
    <source>
        <dbReference type="Proteomes" id="UP001570846"/>
    </source>
</evidence>